<reference evidence="10 11" key="1">
    <citation type="submission" date="2022-05" db="EMBL/GenBank/DDBJ databases">
        <authorList>
            <person name="Park J.-S."/>
        </authorList>
    </citation>
    <scope>NUCLEOTIDE SEQUENCE [LARGE SCALE GENOMIC DNA]</scope>
    <source>
        <strain evidence="10 11">2012CJ34-2</strain>
    </source>
</reference>
<evidence type="ECO:0000259" key="9">
    <source>
        <dbReference type="PROSITE" id="PS50929"/>
    </source>
</evidence>
<evidence type="ECO:0000313" key="11">
    <source>
        <dbReference type="Proteomes" id="UP001203338"/>
    </source>
</evidence>
<dbReference type="Pfam" id="PF00005">
    <property type="entry name" value="ABC_tran"/>
    <property type="match status" value="1"/>
</dbReference>
<dbReference type="Proteomes" id="UP001203338">
    <property type="component" value="Unassembled WGS sequence"/>
</dbReference>
<comment type="caution">
    <text evidence="10">The sequence shown here is derived from an EMBL/GenBank/DDBJ whole genome shotgun (WGS) entry which is preliminary data.</text>
</comment>
<dbReference type="CDD" id="cd18585">
    <property type="entry name" value="ABC_6TM_CydC"/>
    <property type="match status" value="1"/>
</dbReference>
<evidence type="ECO:0000256" key="1">
    <source>
        <dbReference type="ARBA" id="ARBA00004651"/>
    </source>
</evidence>
<feature type="transmembrane region" description="Helical" evidence="7">
    <location>
        <begin position="289"/>
        <end position="315"/>
    </location>
</feature>
<keyword evidence="5 7" id="KW-1133">Transmembrane helix</keyword>
<dbReference type="PROSITE" id="PS00211">
    <property type="entry name" value="ABC_TRANSPORTER_1"/>
    <property type="match status" value="1"/>
</dbReference>
<accession>A0ABT0PMA0</accession>
<dbReference type="SUPFAM" id="SSF90123">
    <property type="entry name" value="ABC transporter transmembrane region"/>
    <property type="match status" value="1"/>
</dbReference>
<proteinExistence type="predicted"/>
<dbReference type="InterPro" id="IPR003439">
    <property type="entry name" value="ABC_transporter-like_ATP-bd"/>
</dbReference>
<dbReference type="InterPro" id="IPR039421">
    <property type="entry name" value="Type_1_exporter"/>
</dbReference>
<sequence>MFNSNTSVLNDLWPFLRLSGRYGGRFSLGFLLGLVTLVSSVGLLALSGWFITATALAGLTVATAQVFNFLTPGAGVRGFSIARTAGRYGERLVSHDATFRLLAHLRTWFFEKVEPLAPSGLRKYRQADLLNRLVADIDTLDGLYLRLVSPLLLAVAGSCALVILAAIYSGSVAILLAIILSVCLLVLPALFFRLGRQPGEDLVRERSQLRVQLLDYVAGQTELQLLGAVSRYRTRVEQAEEKVLTTEHQVNRVTALSLLLITALTVSTVTGVLWFGARDMAVAGLSGPLVVMLVLATMAAFEAIMPLPGAFQMLGQTQRAASRLRDITEQKPTVVFPEKSIKGVSPEGRVKLQSVEFSYVPSVPVLQNFDLTLEAGERVALMGATGCGKSSVLQLLTRDWPLGRGSIELDGLPLEQFCEQDLRSRMAVMPQRIHIFSASLRDNLLLACGDRSSEVDDRELLKILEQVGLDHLATEDQLLDIWLGSAGRALSGGEQRRVGLARVLLRLRDSKCRLVLLDEPTEGLDPETEKKMVEVLEQLLGDRTLLVVTHRHALLKLVQRVVRVGN</sequence>
<dbReference type="InterPro" id="IPR036640">
    <property type="entry name" value="ABC1_TM_sf"/>
</dbReference>
<name>A0ABT0PMA0_9GAMM</name>
<dbReference type="GO" id="GO:0005524">
    <property type="term" value="F:ATP binding"/>
    <property type="evidence" value="ECO:0007669"/>
    <property type="project" value="UniProtKB-KW"/>
</dbReference>
<organism evidence="10 11">
    <name type="scientific">Parendozoicomonas callyspongiae</name>
    <dbReference type="NCBI Taxonomy" id="2942213"/>
    <lineage>
        <taxon>Bacteria</taxon>
        <taxon>Pseudomonadati</taxon>
        <taxon>Pseudomonadota</taxon>
        <taxon>Gammaproteobacteria</taxon>
        <taxon>Oceanospirillales</taxon>
        <taxon>Endozoicomonadaceae</taxon>
        <taxon>Parendozoicomonas</taxon>
    </lineage>
</organism>
<comment type="subcellular location">
    <subcellularLocation>
        <location evidence="1">Cell membrane</location>
        <topology evidence="1">Multi-pass membrane protein</topology>
    </subcellularLocation>
</comment>
<evidence type="ECO:0000313" key="10">
    <source>
        <dbReference type="EMBL" id="MCL6271588.1"/>
    </source>
</evidence>
<keyword evidence="6 7" id="KW-0472">Membrane</keyword>
<evidence type="ECO:0000259" key="8">
    <source>
        <dbReference type="PROSITE" id="PS50893"/>
    </source>
</evidence>
<feature type="transmembrane region" description="Helical" evidence="7">
    <location>
        <begin position="50"/>
        <end position="70"/>
    </location>
</feature>
<dbReference type="PROSITE" id="PS50893">
    <property type="entry name" value="ABC_TRANSPORTER_2"/>
    <property type="match status" value="1"/>
</dbReference>
<dbReference type="NCBIfam" id="TIGR02868">
    <property type="entry name" value="CydC"/>
    <property type="match status" value="1"/>
</dbReference>
<feature type="transmembrane region" description="Helical" evidence="7">
    <location>
        <begin position="26"/>
        <end position="44"/>
    </location>
</feature>
<evidence type="ECO:0000256" key="4">
    <source>
        <dbReference type="ARBA" id="ARBA00022840"/>
    </source>
</evidence>
<dbReference type="Gene3D" id="1.20.1560.10">
    <property type="entry name" value="ABC transporter type 1, transmembrane domain"/>
    <property type="match status" value="1"/>
</dbReference>
<dbReference type="InterPro" id="IPR014223">
    <property type="entry name" value="ABC_CydC/D"/>
</dbReference>
<dbReference type="SMART" id="SM00382">
    <property type="entry name" value="AAA"/>
    <property type="match status" value="1"/>
</dbReference>
<dbReference type="InterPro" id="IPR017871">
    <property type="entry name" value="ABC_transporter-like_CS"/>
</dbReference>
<dbReference type="PROSITE" id="PS50929">
    <property type="entry name" value="ABC_TM1F"/>
    <property type="match status" value="1"/>
</dbReference>
<evidence type="ECO:0000256" key="5">
    <source>
        <dbReference type="ARBA" id="ARBA00022989"/>
    </source>
</evidence>
<dbReference type="EMBL" id="JAMFLX010000028">
    <property type="protein sequence ID" value="MCL6271588.1"/>
    <property type="molecule type" value="Genomic_DNA"/>
</dbReference>
<feature type="transmembrane region" description="Helical" evidence="7">
    <location>
        <begin position="174"/>
        <end position="194"/>
    </location>
</feature>
<feature type="transmembrane region" description="Helical" evidence="7">
    <location>
        <begin position="147"/>
        <end position="168"/>
    </location>
</feature>
<dbReference type="Gene3D" id="3.40.50.300">
    <property type="entry name" value="P-loop containing nucleotide triphosphate hydrolases"/>
    <property type="match status" value="1"/>
</dbReference>
<feature type="transmembrane region" description="Helical" evidence="7">
    <location>
        <begin position="255"/>
        <end position="277"/>
    </location>
</feature>
<keyword evidence="4 10" id="KW-0067">ATP-binding</keyword>
<gene>
    <name evidence="10" type="primary">cydC</name>
    <name evidence="10" type="ORF">M3P05_16855</name>
</gene>
<feature type="domain" description="ABC transporter" evidence="8">
    <location>
        <begin position="350"/>
        <end position="566"/>
    </location>
</feature>
<dbReference type="SUPFAM" id="SSF52540">
    <property type="entry name" value="P-loop containing nucleoside triphosphate hydrolases"/>
    <property type="match status" value="1"/>
</dbReference>
<dbReference type="PANTHER" id="PTHR43394">
    <property type="entry name" value="ATP-DEPENDENT PERMEASE MDL1, MITOCHONDRIAL"/>
    <property type="match status" value="1"/>
</dbReference>
<dbReference type="Pfam" id="PF00664">
    <property type="entry name" value="ABC_membrane"/>
    <property type="match status" value="1"/>
</dbReference>
<dbReference type="InterPro" id="IPR011527">
    <property type="entry name" value="ABC1_TM_dom"/>
</dbReference>
<evidence type="ECO:0000256" key="6">
    <source>
        <dbReference type="ARBA" id="ARBA00023136"/>
    </source>
</evidence>
<dbReference type="NCBIfam" id="NF008364">
    <property type="entry name" value="PRK11160.1"/>
    <property type="match status" value="1"/>
</dbReference>
<protein>
    <submittedName>
        <fullName evidence="10">Cysteine/glutathione ABC transporter ATP-binding protein/permease CydC</fullName>
    </submittedName>
</protein>
<evidence type="ECO:0000256" key="7">
    <source>
        <dbReference type="SAM" id="Phobius"/>
    </source>
</evidence>
<feature type="domain" description="ABC transmembrane type-1" evidence="9">
    <location>
        <begin position="28"/>
        <end position="316"/>
    </location>
</feature>
<evidence type="ECO:0000256" key="2">
    <source>
        <dbReference type="ARBA" id="ARBA00022692"/>
    </source>
</evidence>
<evidence type="ECO:0000256" key="3">
    <source>
        <dbReference type="ARBA" id="ARBA00022741"/>
    </source>
</evidence>
<dbReference type="RefSeq" id="WP_249701219.1">
    <property type="nucleotide sequence ID" value="NZ_JAMFLX010000028.1"/>
</dbReference>
<keyword evidence="2 7" id="KW-0812">Transmembrane</keyword>
<dbReference type="InterPro" id="IPR027417">
    <property type="entry name" value="P-loop_NTPase"/>
</dbReference>
<keyword evidence="3" id="KW-0547">Nucleotide-binding</keyword>
<keyword evidence="11" id="KW-1185">Reference proteome</keyword>
<dbReference type="PANTHER" id="PTHR43394:SF1">
    <property type="entry name" value="ATP-BINDING CASSETTE SUB-FAMILY B MEMBER 10, MITOCHONDRIAL"/>
    <property type="match status" value="1"/>
</dbReference>
<dbReference type="InterPro" id="IPR003593">
    <property type="entry name" value="AAA+_ATPase"/>
</dbReference>